<keyword evidence="2 7" id="KW-0813">Transport</keyword>
<evidence type="ECO:0000256" key="1">
    <source>
        <dbReference type="ARBA" id="ARBA00004651"/>
    </source>
</evidence>
<evidence type="ECO:0000313" key="9">
    <source>
        <dbReference type="EMBL" id="TSB47848.1"/>
    </source>
</evidence>
<sequence>MLQFVIKRMLIAIPVILGCLTLVFFLIHFLPGSVADLIAGEEVSAETISQIEEKLGLNQSLGQQYVTYLLNIIQGNLGQSFVTNEPVLDKLLAHFPATLTLTIASTIVAITLGVVLGVLSAVYSNTFIDNVVRVISLFGISMPNFWIGIILIMIFSVQFNWFPSIGSGSLNQLVLPALALGISGAGVITRLIRNSMLDVLNNKFVTTLRSKGLSERKIIIKHVLRNAILPTVTVIGILFGEMLAGSVVTETVFSRQGVGTVIIGAINQKDIPVLQGAILLISITYITINLLVDVSYSVIDPRIKREA</sequence>
<keyword evidence="6 7" id="KW-0472">Membrane</keyword>
<dbReference type="Pfam" id="PF19300">
    <property type="entry name" value="BPD_transp_1_N"/>
    <property type="match status" value="1"/>
</dbReference>
<feature type="transmembrane region" description="Helical" evidence="7">
    <location>
        <begin position="9"/>
        <end position="30"/>
    </location>
</feature>
<feature type="transmembrane region" description="Helical" evidence="7">
    <location>
        <begin position="227"/>
        <end position="248"/>
    </location>
</feature>
<dbReference type="PANTHER" id="PTHR43163:SF6">
    <property type="entry name" value="DIPEPTIDE TRANSPORT SYSTEM PERMEASE PROTEIN DPPB-RELATED"/>
    <property type="match status" value="1"/>
</dbReference>
<feature type="transmembrane region" description="Helical" evidence="7">
    <location>
        <begin position="277"/>
        <end position="299"/>
    </location>
</feature>
<feature type="transmembrane region" description="Helical" evidence="7">
    <location>
        <begin position="135"/>
        <end position="161"/>
    </location>
</feature>
<dbReference type="OrthoDB" id="9773683at2"/>
<protein>
    <submittedName>
        <fullName evidence="9">ABC transporter permease</fullName>
    </submittedName>
</protein>
<dbReference type="SUPFAM" id="SSF161098">
    <property type="entry name" value="MetI-like"/>
    <property type="match status" value="1"/>
</dbReference>
<dbReference type="PANTHER" id="PTHR43163">
    <property type="entry name" value="DIPEPTIDE TRANSPORT SYSTEM PERMEASE PROTEIN DPPB-RELATED"/>
    <property type="match status" value="1"/>
</dbReference>
<dbReference type="GO" id="GO:0005886">
    <property type="term" value="C:plasma membrane"/>
    <property type="evidence" value="ECO:0007669"/>
    <property type="project" value="UniProtKB-SubCell"/>
</dbReference>
<evidence type="ECO:0000256" key="6">
    <source>
        <dbReference type="ARBA" id="ARBA00023136"/>
    </source>
</evidence>
<dbReference type="AlphaFoldDB" id="A0A554A2D6"/>
<dbReference type="RefSeq" id="WP_143847458.1">
    <property type="nucleotide sequence ID" value="NZ_VLXZ01000002.1"/>
</dbReference>
<dbReference type="InterPro" id="IPR035906">
    <property type="entry name" value="MetI-like_sf"/>
</dbReference>
<evidence type="ECO:0000313" key="10">
    <source>
        <dbReference type="Proteomes" id="UP000318521"/>
    </source>
</evidence>
<dbReference type="InterPro" id="IPR000515">
    <property type="entry name" value="MetI-like"/>
</dbReference>
<feature type="domain" description="ABC transmembrane type-1" evidence="8">
    <location>
        <begin position="95"/>
        <end position="292"/>
    </location>
</feature>
<dbReference type="GO" id="GO:0071916">
    <property type="term" value="F:dipeptide transmembrane transporter activity"/>
    <property type="evidence" value="ECO:0007669"/>
    <property type="project" value="TreeGrafter"/>
</dbReference>
<dbReference type="Proteomes" id="UP000318521">
    <property type="component" value="Unassembled WGS sequence"/>
</dbReference>
<keyword evidence="4 7" id="KW-0812">Transmembrane</keyword>
<evidence type="ECO:0000256" key="5">
    <source>
        <dbReference type="ARBA" id="ARBA00022989"/>
    </source>
</evidence>
<dbReference type="InterPro" id="IPR045621">
    <property type="entry name" value="BPD_transp_1_N"/>
</dbReference>
<comment type="subcellular location">
    <subcellularLocation>
        <location evidence="1 7">Cell membrane</location>
        <topology evidence="1 7">Multi-pass membrane protein</topology>
    </subcellularLocation>
</comment>
<evidence type="ECO:0000259" key="8">
    <source>
        <dbReference type="PROSITE" id="PS50928"/>
    </source>
</evidence>
<dbReference type="Pfam" id="PF00528">
    <property type="entry name" value="BPD_transp_1"/>
    <property type="match status" value="1"/>
</dbReference>
<proteinExistence type="inferred from homology"/>
<evidence type="ECO:0000256" key="2">
    <source>
        <dbReference type="ARBA" id="ARBA00022448"/>
    </source>
</evidence>
<organism evidence="9 10">
    <name type="scientific">Alkalicoccobacillus porphyridii</name>
    <dbReference type="NCBI Taxonomy" id="2597270"/>
    <lineage>
        <taxon>Bacteria</taxon>
        <taxon>Bacillati</taxon>
        <taxon>Bacillota</taxon>
        <taxon>Bacilli</taxon>
        <taxon>Bacillales</taxon>
        <taxon>Bacillaceae</taxon>
        <taxon>Alkalicoccobacillus</taxon>
    </lineage>
</organism>
<evidence type="ECO:0000256" key="7">
    <source>
        <dbReference type="RuleBase" id="RU363032"/>
    </source>
</evidence>
<dbReference type="Gene3D" id="1.10.3720.10">
    <property type="entry name" value="MetI-like"/>
    <property type="match status" value="1"/>
</dbReference>
<keyword evidence="3" id="KW-1003">Cell membrane</keyword>
<dbReference type="EMBL" id="VLXZ01000002">
    <property type="protein sequence ID" value="TSB47848.1"/>
    <property type="molecule type" value="Genomic_DNA"/>
</dbReference>
<comment type="similarity">
    <text evidence="7">Belongs to the binding-protein-dependent transport system permease family.</text>
</comment>
<feature type="transmembrane region" description="Helical" evidence="7">
    <location>
        <begin position="99"/>
        <end position="123"/>
    </location>
</feature>
<accession>A0A554A2D6</accession>
<reference evidence="9 10" key="1">
    <citation type="submission" date="2019-07" db="EMBL/GenBank/DDBJ databases">
        <authorList>
            <person name="Park Y.J."/>
            <person name="Jeong S.E."/>
            <person name="Jung H.S."/>
        </authorList>
    </citation>
    <scope>NUCLEOTIDE SEQUENCE [LARGE SCALE GENOMIC DNA]</scope>
    <source>
        <strain evidence="10">P16(2019)</strain>
    </source>
</reference>
<keyword evidence="10" id="KW-1185">Reference proteome</keyword>
<evidence type="ECO:0000256" key="3">
    <source>
        <dbReference type="ARBA" id="ARBA00022475"/>
    </source>
</evidence>
<comment type="caution">
    <text evidence="9">The sequence shown here is derived from an EMBL/GenBank/DDBJ whole genome shotgun (WGS) entry which is preliminary data.</text>
</comment>
<evidence type="ECO:0000256" key="4">
    <source>
        <dbReference type="ARBA" id="ARBA00022692"/>
    </source>
</evidence>
<gene>
    <name evidence="9" type="ORF">FN960_04890</name>
</gene>
<name>A0A554A2D6_9BACI</name>
<feature type="transmembrane region" description="Helical" evidence="7">
    <location>
        <begin position="173"/>
        <end position="192"/>
    </location>
</feature>
<dbReference type="PROSITE" id="PS51257">
    <property type="entry name" value="PROKAR_LIPOPROTEIN"/>
    <property type="match status" value="1"/>
</dbReference>
<dbReference type="PROSITE" id="PS50928">
    <property type="entry name" value="ABC_TM1"/>
    <property type="match status" value="1"/>
</dbReference>
<dbReference type="CDD" id="cd06261">
    <property type="entry name" value="TM_PBP2"/>
    <property type="match status" value="1"/>
</dbReference>
<keyword evidence="5 7" id="KW-1133">Transmembrane helix</keyword>